<gene>
    <name evidence="2" type="ORF">JK358_15295</name>
</gene>
<keyword evidence="1" id="KW-0472">Membrane</keyword>
<dbReference type="EMBL" id="JAERRJ010000005">
    <property type="protein sequence ID" value="MBL1075760.1"/>
    <property type="molecule type" value="Genomic_DNA"/>
</dbReference>
<evidence type="ECO:0000313" key="2">
    <source>
        <dbReference type="EMBL" id="MBL1075760.1"/>
    </source>
</evidence>
<feature type="transmembrane region" description="Helical" evidence="1">
    <location>
        <begin position="39"/>
        <end position="64"/>
    </location>
</feature>
<comment type="caution">
    <text evidence="2">The sequence shown here is derived from an EMBL/GenBank/DDBJ whole genome shotgun (WGS) entry which is preliminary data.</text>
</comment>
<dbReference type="InterPro" id="IPR019662">
    <property type="entry name" value="DUF2516"/>
</dbReference>
<dbReference type="Pfam" id="PF10724">
    <property type="entry name" value="DUF2516"/>
    <property type="match status" value="1"/>
</dbReference>
<keyword evidence="1" id="KW-1133">Transmembrane helix</keyword>
<sequence length="130" mass="13861">MCGAAVVPVCEPPSSGRGALSSRRSGARPTKLGRVNTNFAGTLLLLLQLAAAGMTVFALVHAIRQRPDAFTAVDKLTKPAWIAILAVALLFLWIGQVPYSLLSLIAIVATGVYLADVRPKVDEIQRGPRW</sequence>
<organism evidence="2 3">
    <name type="scientific">Nocardia acididurans</name>
    <dbReference type="NCBI Taxonomy" id="2802282"/>
    <lineage>
        <taxon>Bacteria</taxon>
        <taxon>Bacillati</taxon>
        <taxon>Actinomycetota</taxon>
        <taxon>Actinomycetes</taxon>
        <taxon>Mycobacteriales</taxon>
        <taxon>Nocardiaceae</taxon>
        <taxon>Nocardia</taxon>
    </lineage>
</organism>
<protein>
    <submittedName>
        <fullName evidence="2">DUF2516 family protein</fullName>
    </submittedName>
</protein>
<feature type="transmembrane region" description="Helical" evidence="1">
    <location>
        <begin position="76"/>
        <end position="94"/>
    </location>
</feature>
<dbReference type="Proteomes" id="UP000602198">
    <property type="component" value="Unassembled WGS sequence"/>
</dbReference>
<name>A0ABS1M6H4_9NOCA</name>
<evidence type="ECO:0000313" key="3">
    <source>
        <dbReference type="Proteomes" id="UP000602198"/>
    </source>
</evidence>
<accession>A0ABS1M6H4</accession>
<evidence type="ECO:0000256" key="1">
    <source>
        <dbReference type="SAM" id="Phobius"/>
    </source>
</evidence>
<keyword evidence="3" id="KW-1185">Reference proteome</keyword>
<keyword evidence="1" id="KW-0812">Transmembrane</keyword>
<reference evidence="2 3" key="1">
    <citation type="submission" date="2021-01" db="EMBL/GenBank/DDBJ databases">
        <title>WGS of actinomycetes isolated from Thailand.</title>
        <authorList>
            <person name="Thawai C."/>
        </authorList>
    </citation>
    <scope>NUCLEOTIDE SEQUENCE [LARGE SCALE GENOMIC DNA]</scope>
    <source>
        <strain evidence="2 3">LPG 2</strain>
    </source>
</reference>
<proteinExistence type="predicted"/>